<accession>A0A5J4UP69</accession>
<protein>
    <submittedName>
        <fullName evidence="1">Uncharacterized protein</fullName>
    </submittedName>
</protein>
<organism evidence="1 2">
    <name type="scientific">Streblomastix strix</name>
    <dbReference type="NCBI Taxonomy" id="222440"/>
    <lineage>
        <taxon>Eukaryota</taxon>
        <taxon>Metamonada</taxon>
        <taxon>Preaxostyla</taxon>
        <taxon>Oxymonadida</taxon>
        <taxon>Streblomastigidae</taxon>
        <taxon>Streblomastix</taxon>
    </lineage>
</organism>
<name>A0A5J4UP69_9EUKA</name>
<dbReference type="Proteomes" id="UP000324800">
    <property type="component" value="Unassembled WGS sequence"/>
</dbReference>
<reference evidence="1 2" key="1">
    <citation type="submission" date="2019-03" db="EMBL/GenBank/DDBJ databases">
        <title>Single cell metagenomics reveals metabolic interactions within the superorganism composed of flagellate Streblomastix strix and complex community of Bacteroidetes bacteria on its surface.</title>
        <authorList>
            <person name="Treitli S.C."/>
            <person name="Kolisko M."/>
            <person name="Husnik F."/>
            <person name="Keeling P."/>
            <person name="Hampl V."/>
        </authorList>
    </citation>
    <scope>NUCLEOTIDE SEQUENCE [LARGE SCALE GENOMIC DNA]</scope>
    <source>
        <strain evidence="1">ST1C</strain>
    </source>
</reference>
<evidence type="ECO:0000313" key="2">
    <source>
        <dbReference type="Proteomes" id="UP000324800"/>
    </source>
</evidence>
<dbReference type="EMBL" id="SNRW01014362">
    <property type="protein sequence ID" value="KAA6371545.1"/>
    <property type="molecule type" value="Genomic_DNA"/>
</dbReference>
<feature type="non-terminal residue" evidence="1">
    <location>
        <position position="606"/>
    </location>
</feature>
<comment type="caution">
    <text evidence="1">The sequence shown here is derived from an EMBL/GenBank/DDBJ whole genome shotgun (WGS) entry which is preliminary data.</text>
</comment>
<gene>
    <name evidence="1" type="ORF">EZS28_032928</name>
</gene>
<proteinExistence type="predicted"/>
<sequence>MLSNATCIYIHLENTANAVVQRCSFINCGYHQENKSLTLDQNIIEEYNNEQKYAHAGAIYVDLGSEYHSRKAVLSVKFCKFDNCSGKYAGAMAFNNYRAKFITQNCSFIANEFKKVKIHRQNISSKGLYSLMEREGGNDILFEDLQVLQLITRRSTFWKTNSTSSYPRPAQVINGGLVTPTETDATTTLTNKAGNSLNDGVIINVKQGSVKVERFIIAQTIYSEYQQTEANNKALFVVNGDESNLLLHGASLRFDSCSFSKPIFDSSENQYKMILPYVYVICGMCEIMNSQMKDIVYDCYSAIKVGETVQSKAYSNKFFSSLILINNTFSNIVFDTPQDTSPHTFSVIDANLLPGSAVNIHSCTFTECKISSDGLQINHPQPLAGCCIIKKSSFALNVNVNKQMNADIINIPKNPTFQISETKFINNVGQYSGAIYMELPLPDSVSVSSFLIRQCAFIENSATLQLQFDPSDSDHITDDAYQLNKIIKPQTSGGQNNYKFDAAGSIYINNADNSQYINKEIVFECHGKMKQDNYWPLFTTSQRNNEQNAINNAKELSKLLRDIVSDDQKRFKREQNTLSAILTGAGNANDYEVPSEDGVQQKMKTL</sequence>
<dbReference type="AlphaFoldDB" id="A0A5J4UP69"/>
<evidence type="ECO:0000313" key="1">
    <source>
        <dbReference type="EMBL" id="KAA6371545.1"/>
    </source>
</evidence>